<protein>
    <submittedName>
        <fullName evidence="2">Uncharacterized protein</fullName>
    </submittedName>
</protein>
<sequence>MSNTTLLNTVAPLTMGQQHDVVDRLYSKTSRSKHARAIITNTSNNGSDNLQQKNFQQLATSMNTANDSNEATRLYTRAHEQQRHPQTQTQSHNTKQITKHKVLPYKQQQRQAHNTTEPQYNQCNNNEFDNRACQRHVTPFVTTTTTAAAIEVASRSSVLSSRAIDRRRSFASVLCTSHLCNQLITPVIRTITHHSTRAQTHSSVRRHTSHSPQWLSAALALSLALSMAIVGAVGAGGDASSPSDAASSASSIASSSSPSNSSSSSATSMMANTLAAVMASPGDALSSSSSSSSSSSGAPISTAGSAASGLLSAALSAAGAAGLSAAKSMLAQSIPEVPYNILHNMKKMEHAAPFYGSHDAGHSNYYTRHSASAGDNTSPAMGFVETALAGMRSPLWKRLADTYGEFSTDFRSLIRSPVAHATGAGTKLPPARILRDILVPALFLFGLSSIPDEWRPVRSRRKSALGLPPASGPGAATGGGVDNAFMFDKDLQMSGSNLMPSFSQQSQQSSNNNQHQSSNDAYSFGKSWFTRGASDSSGAAISRRQGFGYAPPPTFATSNNMFTAGPMHARAALPEESTLSSSIWSPFLGSMSGHSAYAMPPSRASIVSPFVSDTNRPMLAAMAATLVGSHLLRSAATNGQQDNSYINNNNNNHLSASERDLTQLLPQAWRDTMKRTVSSVQQTASNQWKSIEDQLHNWVRDKVKVLPPVKWLDGALSSVKASPSPTSSTSSSSSFPAVLAAAVAGSAPTSSQAVQSSSDSSKSTSTSTSSVSTNKDTNGSSNNNKKESQIARVATLLVNTIVPLAKPATSSSSSSSHSATSNANNGFRDISKDSSLFSSSSTGASTTGPATSSATNHRMSSMAASTATTTAALITKQQH</sequence>
<name>A0ABQ7S5T7_9ACAR</name>
<feature type="region of interest" description="Disordered" evidence="1">
    <location>
        <begin position="77"/>
        <end position="97"/>
    </location>
</feature>
<keyword evidence="3" id="KW-1185">Reference proteome</keyword>
<feature type="region of interest" description="Disordered" evidence="1">
    <location>
        <begin position="806"/>
        <end position="879"/>
    </location>
</feature>
<feature type="compositionally biased region" description="Low complexity" evidence="1">
    <location>
        <begin position="751"/>
        <end position="778"/>
    </location>
</feature>
<organism evidence="2 3">
    <name type="scientific">Fragariocoptes setiger</name>
    <dbReference type="NCBI Taxonomy" id="1670756"/>
    <lineage>
        <taxon>Eukaryota</taxon>
        <taxon>Metazoa</taxon>
        <taxon>Ecdysozoa</taxon>
        <taxon>Arthropoda</taxon>
        <taxon>Chelicerata</taxon>
        <taxon>Arachnida</taxon>
        <taxon>Acari</taxon>
        <taxon>Acariformes</taxon>
        <taxon>Trombidiformes</taxon>
        <taxon>Prostigmata</taxon>
        <taxon>Eupodina</taxon>
        <taxon>Eriophyoidea</taxon>
        <taxon>Phytoptidae</taxon>
        <taxon>Fragariocoptes</taxon>
    </lineage>
</organism>
<gene>
    <name evidence="2" type="ORF">GZH46_02761</name>
</gene>
<dbReference type="InterPro" id="IPR053019">
    <property type="entry name" value="GATA_zinc_finger"/>
</dbReference>
<dbReference type="EMBL" id="JAIFTH010001036">
    <property type="protein sequence ID" value="KAG9508737.1"/>
    <property type="molecule type" value="Genomic_DNA"/>
</dbReference>
<evidence type="ECO:0000313" key="2">
    <source>
        <dbReference type="EMBL" id="KAG9508737.1"/>
    </source>
</evidence>
<feature type="region of interest" description="Disordered" evidence="1">
    <location>
        <begin position="497"/>
        <end position="519"/>
    </location>
</feature>
<dbReference type="PANTHER" id="PTHR23353">
    <property type="entry name" value="RAB-GAP/TBC-RELATED"/>
    <property type="match status" value="1"/>
</dbReference>
<accession>A0ABQ7S5T7</accession>
<proteinExistence type="predicted"/>
<evidence type="ECO:0000256" key="1">
    <source>
        <dbReference type="SAM" id="MobiDB-lite"/>
    </source>
</evidence>
<feature type="region of interest" description="Disordered" evidence="1">
    <location>
        <begin position="751"/>
        <end position="788"/>
    </location>
</feature>
<reference evidence="2 3" key="1">
    <citation type="submission" date="2020-10" db="EMBL/GenBank/DDBJ databases">
        <authorList>
            <person name="Klimov P.B."/>
            <person name="Dyachkov S.M."/>
            <person name="Chetverikov P.E."/>
        </authorList>
    </citation>
    <scope>NUCLEOTIDE SEQUENCE [LARGE SCALE GENOMIC DNA]</scope>
    <source>
        <strain evidence="2">BMOC 18-1129-001#AD2665</strain>
        <tissue evidence="2">Entire mites</tissue>
    </source>
</reference>
<feature type="compositionally biased region" description="Low complexity" evidence="1">
    <location>
        <begin position="834"/>
        <end position="872"/>
    </location>
</feature>
<dbReference type="PANTHER" id="PTHR23353:SF32">
    <property type="entry name" value="AAC-RICH MRNA CLONE AAC4 PROTEIN-RELATED"/>
    <property type="match status" value="1"/>
</dbReference>
<feature type="compositionally biased region" description="Low complexity" evidence="1">
    <location>
        <begin position="808"/>
        <end position="825"/>
    </location>
</feature>
<feature type="compositionally biased region" description="Low complexity" evidence="1">
    <location>
        <begin position="503"/>
        <end position="519"/>
    </location>
</feature>
<evidence type="ECO:0000313" key="3">
    <source>
        <dbReference type="Proteomes" id="UP000825002"/>
    </source>
</evidence>
<feature type="region of interest" description="Disordered" evidence="1">
    <location>
        <begin position="244"/>
        <end position="266"/>
    </location>
</feature>
<feature type="compositionally biased region" description="Polar residues" evidence="1">
    <location>
        <begin position="84"/>
        <end position="96"/>
    </location>
</feature>
<dbReference type="Proteomes" id="UP000825002">
    <property type="component" value="Unassembled WGS sequence"/>
</dbReference>
<comment type="caution">
    <text evidence="2">The sequence shown here is derived from an EMBL/GenBank/DDBJ whole genome shotgun (WGS) entry which is preliminary data.</text>
</comment>